<reference evidence="3 4" key="1">
    <citation type="journal article" date="2017" name="Genome Biol.">
        <title>New reference genome sequences of hot pepper reveal the massive evolution of plant disease-resistance genes by retroduplication.</title>
        <authorList>
            <person name="Kim S."/>
            <person name="Park J."/>
            <person name="Yeom S.I."/>
            <person name="Kim Y.M."/>
            <person name="Seo E."/>
            <person name="Kim K.T."/>
            <person name="Kim M.S."/>
            <person name="Lee J.M."/>
            <person name="Cheong K."/>
            <person name="Shin H.S."/>
            <person name="Kim S.B."/>
            <person name="Han K."/>
            <person name="Lee J."/>
            <person name="Park M."/>
            <person name="Lee H.A."/>
            <person name="Lee H.Y."/>
            <person name="Lee Y."/>
            <person name="Oh S."/>
            <person name="Lee J.H."/>
            <person name="Choi E."/>
            <person name="Choi E."/>
            <person name="Lee S.E."/>
            <person name="Jeon J."/>
            <person name="Kim H."/>
            <person name="Choi G."/>
            <person name="Song H."/>
            <person name="Lee J."/>
            <person name="Lee S.C."/>
            <person name="Kwon J.K."/>
            <person name="Lee H.Y."/>
            <person name="Koo N."/>
            <person name="Hong Y."/>
            <person name="Kim R.W."/>
            <person name="Kang W.H."/>
            <person name="Huh J.H."/>
            <person name="Kang B.C."/>
            <person name="Yang T.J."/>
            <person name="Lee Y.H."/>
            <person name="Bennetzen J.L."/>
            <person name="Choi D."/>
        </authorList>
    </citation>
    <scope>NUCLEOTIDE SEQUENCE [LARGE SCALE GENOMIC DNA]</scope>
    <source>
        <strain evidence="4">cv. PBC81</strain>
    </source>
</reference>
<protein>
    <submittedName>
        <fullName evidence="3">Heat shock protein 82</fullName>
    </submittedName>
</protein>
<dbReference type="OrthoDB" id="1748478at2759"/>
<dbReference type="Gene3D" id="3.40.50.11260">
    <property type="match status" value="1"/>
</dbReference>
<organism evidence="3 4">
    <name type="scientific">Capsicum baccatum</name>
    <name type="common">Peruvian pepper</name>
    <dbReference type="NCBI Taxonomy" id="33114"/>
    <lineage>
        <taxon>Eukaryota</taxon>
        <taxon>Viridiplantae</taxon>
        <taxon>Streptophyta</taxon>
        <taxon>Embryophyta</taxon>
        <taxon>Tracheophyta</taxon>
        <taxon>Spermatophyta</taxon>
        <taxon>Magnoliopsida</taxon>
        <taxon>eudicotyledons</taxon>
        <taxon>Gunneridae</taxon>
        <taxon>Pentapetalae</taxon>
        <taxon>asterids</taxon>
        <taxon>lamiids</taxon>
        <taxon>Solanales</taxon>
        <taxon>Solanaceae</taxon>
        <taxon>Solanoideae</taxon>
        <taxon>Capsiceae</taxon>
        <taxon>Capsicum</taxon>
    </lineage>
</organism>
<dbReference type="Pfam" id="PF00183">
    <property type="entry name" value="HSP90"/>
    <property type="match status" value="1"/>
</dbReference>
<keyword evidence="3" id="KW-0346">Stress response</keyword>
<dbReference type="STRING" id="33114.A0A2G2W4D2"/>
<name>A0A2G2W4D2_CAPBA</name>
<sequence length="81" mass="9417">MKLVENSPFLERLKKKGYEVLYMVDAIDEYTMRQLKEYDGKKLDSATKEGLKLAVIFTKALPKETLHEQLGVTNKHLKEEC</sequence>
<dbReference type="SUPFAM" id="SSF54211">
    <property type="entry name" value="Ribosomal protein S5 domain 2-like"/>
    <property type="match status" value="1"/>
</dbReference>
<gene>
    <name evidence="3" type="ORF">CQW23_18932</name>
</gene>
<dbReference type="GO" id="GO:0140662">
    <property type="term" value="F:ATP-dependent protein folding chaperone"/>
    <property type="evidence" value="ECO:0007669"/>
    <property type="project" value="InterPro"/>
</dbReference>
<evidence type="ECO:0000313" key="3">
    <source>
        <dbReference type="EMBL" id="PHT40078.1"/>
    </source>
</evidence>
<dbReference type="PANTHER" id="PTHR11528">
    <property type="entry name" value="HEAT SHOCK PROTEIN 90 FAMILY MEMBER"/>
    <property type="match status" value="1"/>
</dbReference>
<evidence type="ECO:0000256" key="2">
    <source>
        <dbReference type="ARBA" id="ARBA00023186"/>
    </source>
</evidence>
<dbReference type="GO" id="GO:0005524">
    <property type="term" value="F:ATP binding"/>
    <property type="evidence" value="ECO:0007669"/>
    <property type="project" value="InterPro"/>
</dbReference>
<evidence type="ECO:0000256" key="1">
    <source>
        <dbReference type="ARBA" id="ARBA00008239"/>
    </source>
</evidence>
<evidence type="ECO:0000313" key="4">
    <source>
        <dbReference type="Proteomes" id="UP000224567"/>
    </source>
</evidence>
<dbReference type="InterPro" id="IPR001404">
    <property type="entry name" value="Hsp90_fam"/>
</dbReference>
<accession>A0A2G2W4D2</accession>
<dbReference type="AlphaFoldDB" id="A0A2G2W4D2"/>
<dbReference type="GO" id="GO:0016887">
    <property type="term" value="F:ATP hydrolysis activity"/>
    <property type="evidence" value="ECO:0007669"/>
    <property type="project" value="InterPro"/>
</dbReference>
<dbReference type="GO" id="GO:0051082">
    <property type="term" value="F:unfolded protein binding"/>
    <property type="evidence" value="ECO:0007669"/>
    <property type="project" value="InterPro"/>
</dbReference>
<comment type="caution">
    <text evidence="3">The sequence shown here is derived from an EMBL/GenBank/DDBJ whole genome shotgun (WGS) entry which is preliminary data.</text>
</comment>
<proteinExistence type="inferred from homology"/>
<keyword evidence="4" id="KW-1185">Reference proteome</keyword>
<dbReference type="Proteomes" id="UP000224567">
    <property type="component" value="Unassembled WGS sequence"/>
</dbReference>
<dbReference type="EMBL" id="MLFT02000008">
    <property type="protein sequence ID" value="PHT40078.1"/>
    <property type="molecule type" value="Genomic_DNA"/>
</dbReference>
<dbReference type="InterPro" id="IPR020568">
    <property type="entry name" value="Ribosomal_Su5_D2-typ_SF"/>
</dbReference>
<comment type="similarity">
    <text evidence="1">Belongs to the heat shock protein 90 family.</text>
</comment>
<keyword evidence="2" id="KW-0143">Chaperone</keyword>
<reference evidence="4" key="2">
    <citation type="journal article" date="2017" name="J. Anim. Genet.">
        <title>Multiple reference genome sequences of hot pepper reveal the massive evolution of plant disease resistance genes by retroduplication.</title>
        <authorList>
            <person name="Kim S."/>
            <person name="Park J."/>
            <person name="Yeom S.-I."/>
            <person name="Kim Y.-M."/>
            <person name="Seo E."/>
            <person name="Kim K.-T."/>
            <person name="Kim M.-S."/>
            <person name="Lee J.M."/>
            <person name="Cheong K."/>
            <person name="Shin H.-S."/>
            <person name="Kim S.-B."/>
            <person name="Han K."/>
            <person name="Lee J."/>
            <person name="Park M."/>
            <person name="Lee H.-A."/>
            <person name="Lee H.-Y."/>
            <person name="Lee Y."/>
            <person name="Oh S."/>
            <person name="Lee J.H."/>
            <person name="Choi E."/>
            <person name="Choi E."/>
            <person name="Lee S.E."/>
            <person name="Jeon J."/>
            <person name="Kim H."/>
            <person name="Choi G."/>
            <person name="Song H."/>
            <person name="Lee J."/>
            <person name="Lee S.-C."/>
            <person name="Kwon J.-K."/>
            <person name="Lee H.-Y."/>
            <person name="Koo N."/>
            <person name="Hong Y."/>
            <person name="Kim R.W."/>
            <person name="Kang W.-H."/>
            <person name="Huh J.H."/>
            <person name="Kang B.-C."/>
            <person name="Yang T.-J."/>
            <person name="Lee Y.-H."/>
            <person name="Bennetzen J.L."/>
            <person name="Choi D."/>
        </authorList>
    </citation>
    <scope>NUCLEOTIDE SEQUENCE [LARGE SCALE GENOMIC DNA]</scope>
    <source>
        <strain evidence="4">cv. PBC81</strain>
    </source>
</reference>